<dbReference type="STRING" id="1801990.A2V69_00110"/>
<sequence>MDKFLAFLRRCHSFIKKSDGNLHLTIESCDKMIGQTITLRYWFMEPSFLKRWRIKWWFKKLYRITKGSFGAEFREIPSLEIIDGEAIRKELEVRITFRNPYNELCIWESSAEKFTINLVDDWTFDPESPYWGWRERTEEARAQT</sequence>
<evidence type="ECO:0000313" key="1">
    <source>
        <dbReference type="EMBL" id="OGZ31998.1"/>
    </source>
</evidence>
<reference evidence="1 2" key="1">
    <citation type="journal article" date="2016" name="Nat. Commun.">
        <title>Thousands of microbial genomes shed light on interconnected biogeochemical processes in an aquifer system.</title>
        <authorList>
            <person name="Anantharaman K."/>
            <person name="Brown C.T."/>
            <person name="Hug L.A."/>
            <person name="Sharon I."/>
            <person name="Castelle C.J."/>
            <person name="Probst A.J."/>
            <person name="Thomas B.C."/>
            <person name="Singh A."/>
            <person name="Wilkins M.J."/>
            <person name="Karaoz U."/>
            <person name="Brodie E.L."/>
            <person name="Williams K.H."/>
            <person name="Hubbard S.S."/>
            <person name="Banfield J.F."/>
        </authorList>
    </citation>
    <scope>NUCLEOTIDE SEQUENCE [LARGE SCALE GENOMIC DNA]</scope>
</reference>
<dbReference type="AlphaFoldDB" id="A0A1G2F330"/>
<protein>
    <submittedName>
        <fullName evidence="1">Uncharacterized protein</fullName>
    </submittedName>
</protein>
<dbReference type="EMBL" id="MHMT01000028">
    <property type="protein sequence ID" value="OGZ31998.1"/>
    <property type="molecule type" value="Genomic_DNA"/>
</dbReference>
<dbReference type="Proteomes" id="UP000177810">
    <property type="component" value="Unassembled WGS sequence"/>
</dbReference>
<name>A0A1G2F330_9BACT</name>
<accession>A0A1G2F330</accession>
<evidence type="ECO:0000313" key="2">
    <source>
        <dbReference type="Proteomes" id="UP000177810"/>
    </source>
</evidence>
<gene>
    <name evidence="1" type="ORF">A2V69_00110</name>
</gene>
<comment type="caution">
    <text evidence="1">The sequence shown here is derived from an EMBL/GenBank/DDBJ whole genome shotgun (WGS) entry which is preliminary data.</text>
</comment>
<proteinExistence type="predicted"/>
<organism evidence="1 2">
    <name type="scientific">Candidatus Portnoybacteria bacterium RBG_13_40_8</name>
    <dbReference type="NCBI Taxonomy" id="1801990"/>
    <lineage>
        <taxon>Bacteria</taxon>
        <taxon>Candidatus Portnoyibacteriota</taxon>
    </lineage>
</organism>